<keyword evidence="4" id="KW-1185">Reference proteome</keyword>
<dbReference type="InterPro" id="IPR002110">
    <property type="entry name" value="Ankyrin_rpt"/>
</dbReference>
<dbReference type="InterPro" id="IPR008271">
    <property type="entry name" value="Ser/Thr_kinase_AS"/>
</dbReference>
<dbReference type="InterPro" id="IPR050167">
    <property type="entry name" value="Ser_Thr_protein_kinase"/>
</dbReference>
<evidence type="ECO:0000313" key="4">
    <source>
        <dbReference type="Proteomes" id="UP001056012"/>
    </source>
</evidence>
<gene>
    <name evidence="3" type="ORF">yc1106_03188</name>
</gene>
<accession>A0A9Q8Z4N9</accession>
<dbReference type="PROSITE" id="PS50011">
    <property type="entry name" value="PROTEIN_KINASE_DOM"/>
    <property type="match status" value="1"/>
</dbReference>
<sequence length="1640" mass="183528">MADYDLYSEAEPESEILSRPHGTVTRQAEFFAVALALGVPILAQRHSVKAGSGVFNTGTGFSFAVERSSDHLNASLATDFINYVRPEWFNKQSPRDRIDLKDYVMKRINPRNQPQDRKDDTSALAAITNELRILANKSIRKSRNIIRLLAISWHKVEVQGRFWPQMLLEGAPYGNLQQYLRATETISAVGKLHIMHQIAVGLGYLHANGVVHCDLKPQNVLVFDDPDLQDLDLRGIRPINVKICDFGFSVIAADYLSERTFQDRLGTEPWMAPEIDLKQPIPLSDLALVDVYSFGLLSASIMLNGRELFPEQSRDAILAMKTANPLEDNSCFKVLILEISAQNSLDSSTEPCLDSLLSQCLTPKTEERCHIAAAHHIVRTTMMFILMWDLDSDLMDNQAVLLPFPSRDRSRPVGGTVLWYEKIAPSPFPVLISSEADIRGAELRVRPIKTTPDIACETMFRSAAVQRETSIEVINSLEQQIRNGDDQSGRATFELAAAAFNSTMSDASDLGAKYLTDAIKKGCEEAIACAVNVFHSIGNESPPGTIESVAQKLKDAYLTWIAGTKMVQLNPDDLDTINYKILAAKTWARECPEHFASVSQEEKTRELICILPHILHVALLEKFSNEDSKAVYDSAILSYNMYGSGRLTDLERPPLIQQIRQHGCLDQPNESGFTLLQIAVCNRDECMVDLLLKDLSASVDEIGNTPGFSPLWIACYLGYYDMVTKLRYHGADPCFRDRMGFGIFHFLSRFAEPSEVEDIGKWAIENGVDVNEGSDANITPLLAALAAFDYSQGTAVQFLLDWGADPNFRTPNNLDTITPISKCASTLNYELLKQMLAKVPTSEVSKAKAHAFRNLARYTKFRLMCEAGSNFEQKLRETLSLIVGPDVVEVLRQSKYSDENITPLRLAIISGRGHLVEALLDIETGVSEKLSPDMLRSALDSRNRPTVEALLKRDVNMLDPIEGGNCLHYAAQFFPEMIPRMVEFLEATSSVKDGHYVREILELSNSSGFTVFALLLTDGYLQDRIVAEELRKRYALEYDSIPGLGQYTLTGAIIVLSNHQGLVDKSHVEYLLNLSPKPRFMDGLGNTLLALAVGGPLQNGASDQKRAELVRLLLTHYPEYSRLSERRPGRLGAAHSAAAHGNFTALRVFKSYVENMEPPRRLPYNEVQQNKTMIDNLVWSFEITLRIQRPGGNPFSSSGESKEQVHDSDYLHSDLNMHRQQVAAWYRIMREDGALHESELQGILHRSRMLPARFMPKSELQEFLERVTTRFELEPWGFDEEPVLLQSDGSDDNDEERIMVAKNLLQQPWIAAHTEIYHSFELVWMHGYFCLRGRELHFSGLRLFQEQRKYVEDRMKVKAWYNVGDDQKSFVNAQNSSCQGYRQEFRTVNSTGRHEFTWNSSYANDDPWYVSVLVGSRGTEWNHTNDVRADTYISVPGNVPNGTEICSYQYTNINATLEPGGQNSCSGVISSVCIDHLTKVLSDSTYYCPYAETGSTSQTFNEACPMLKGGSHNSKFLDVTNSTCAYTNMPEVQIPDNYSTFGTAIGVEVSNAIDVNMDANKTYDLLTRQTIPLVILGRFVDPESSLIQSRVEFVCMTANKTVGGSRVPAQETPWESSGVNISAKMVGWAAGVVATVMLVL</sequence>
<dbReference type="InterPro" id="IPR036770">
    <property type="entry name" value="Ankyrin_rpt-contain_sf"/>
</dbReference>
<dbReference type="GO" id="GO:0005524">
    <property type="term" value="F:ATP binding"/>
    <property type="evidence" value="ECO:0007669"/>
    <property type="project" value="InterPro"/>
</dbReference>
<name>A0A9Q8Z4N9_CURCL</name>
<keyword evidence="1" id="KW-0040">ANK repeat</keyword>
<dbReference type="PROSITE" id="PS50088">
    <property type="entry name" value="ANK_REPEAT"/>
    <property type="match status" value="1"/>
</dbReference>
<dbReference type="Gene3D" id="1.10.510.10">
    <property type="entry name" value="Transferase(Phosphotransferase) domain 1"/>
    <property type="match status" value="1"/>
</dbReference>
<reference evidence="3" key="1">
    <citation type="submission" date="2021-12" db="EMBL/GenBank/DDBJ databases">
        <title>Curvularia clavata genome.</title>
        <authorList>
            <person name="Cao Y."/>
        </authorList>
    </citation>
    <scope>NUCLEOTIDE SEQUENCE</scope>
    <source>
        <strain evidence="3">Yc1106</strain>
    </source>
</reference>
<feature type="domain" description="Protein kinase" evidence="2">
    <location>
        <begin position="51"/>
        <end position="378"/>
    </location>
</feature>
<dbReference type="GO" id="GO:0005737">
    <property type="term" value="C:cytoplasm"/>
    <property type="evidence" value="ECO:0007669"/>
    <property type="project" value="TreeGrafter"/>
</dbReference>
<proteinExistence type="predicted"/>
<dbReference type="Pfam" id="PF12796">
    <property type="entry name" value="Ank_2"/>
    <property type="match status" value="1"/>
</dbReference>
<dbReference type="SUPFAM" id="SSF56112">
    <property type="entry name" value="Protein kinase-like (PK-like)"/>
    <property type="match status" value="1"/>
</dbReference>
<evidence type="ECO:0000313" key="3">
    <source>
        <dbReference type="EMBL" id="USP75914.1"/>
    </source>
</evidence>
<evidence type="ECO:0000259" key="2">
    <source>
        <dbReference type="PROSITE" id="PS50011"/>
    </source>
</evidence>
<dbReference type="PANTHER" id="PTHR23257">
    <property type="entry name" value="SERINE-THREONINE PROTEIN KINASE"/>
    <property type="match status" value="1"/>
</dbReference>
<dbReference type="EMBL" id="CP089275">
    <property type="protein sequence ID" value="USP75914.1"/>
    <property type="molecule type" value="Genomic_DNA"/>
</dbReference>
<dbReference type="GO" id="GO:0004672">
    <property type="term" value="F:protein kinase activity"/>
    <property type="evidence" value="ECO:0007669"/>
    <property type="project" value="InterPro"/>
</dbReference>
<dbReference type="SMART" id="SM00220">
    <property type="entry name" value="S_TKc"/>
    <property type="match status" value="1"/>
</dbReference>
<evidence type="ECO:0000256" key="1">
    <source>
        <dbReference type="PROSITE-ProRule" id="PRU00023"/>
    </source>
</evidence>
<dbReference type="PROSITE" id="PS00108">
    <property type="entry name" value="PROTEIN_KINASE_ST"/>
    <property type="match status" value="1"/>
</dbReference>
<dbReference type="SUPFAM" id="SSF48403">
    <property type="entry name" value="Ankyrin repeat"/>
    <property type="match status" value="2"/>
</dbReference>
<organism evidence="3 4">
    <name type="scientific">Curvularia clavata</name>
    <dbReference type="NCBI Taxonomy" id="95742"/>
    <lineage>
        <taxon>Eukaryota</taxon>
        <taxon>Fungi</taxon>
        <taxon>Dikarya</taxon>
        <taxon>Ascomycota</taxon>
        <taxon>Pezizomycotina</taxon>
        <taxon>Dothideomycetes</taxon>
        <taxon>Pleosporomycetidae</taxon>
        <taxon>Pleosporales</taxon>
        <taxon>Pleosporineae</taxon>
        <taxon>Pleosporaceae</taxon>
        <taxon>Curvularia</taxon>
    </lineage>
</organism>
<dbReference type="Proteomes" id="UP001056012">
    <property type="component" value="Chromosome 2"/>
</dbReference>
<protein>
    <recommendedName>
        <fullName evidence="2">Protein kinase domain-containing protein</fullName>
    </recommendedName>
</protein>
<dbReference type="Gene3D" id="1.25.40.20">
    <property type="entry name" value="Ankyrin repeat-containing domain"/>
    <property type="match status" value="2"/>
</dbReference>
<dbReference type="OrthoDB" id="5132818at2759"/>
<dbReference type="Pfam" id="PF00069">
    <property type="entry name" value="Pkinase"/>
    <property type="match status" value="1"/>
</dbReference>
<dbReference type="InterPro" id="IPR000719">
    <property type="entry name" value="Prot_kinase_dom"/>
</dbReference>
<dbReference type="VEuPathDB" id="FungiDB:yc1106_03188"/>
<dbReference type="InterPro" id="IPR011009">
    <property type="entry name" value="Kinase-like_dom_sf"/>
</dbReference>
<feature type="repeat" description="ANK" evidence="1">
    <location>
        <begin position="706"/>
        <end position="738"/>
    </location>
</feature>
<dbReference type="GO" id="GO:0007165">
    <property type="term" value="P:signal transduction"/>
    <property type="evidence" value="ECO:0007669"/>
    <property type="project" value="TreeGrafter"/>
</dbReference>
<dbReference type="SMART" id="SM00248">
    <property type="entry name" value="ANK"/>
    <property type="match status" value="5"/>
</dbReference>